<dbReference type="EMBL" id="MU001674">
    <property type="protein sequence ID" value="KAF2459854.1"/>
    <property type="molecule type" value="Genomic_DNA"/>
</dbReference>
<keyword evidence="2" id="KW-1185">Reference proteome</keyword>
<gene>
    <name evidence="1" type="ORF">BDY21DRAFT_336667</name>
</gene>
<dbReference type="Proteomes" id="UP000799766">
    <property type="component" value="Unassembled WGS sequence"/>
</dbReference>
<accession>A0A6A6P7K7</accession>
<organism evidence="1 2">
    <name type="scientific">Lineolata rhizophorae</name>
    <dbReference type="NCBI Taxonomy" id="578093"/>
    <lineage>
        <taxon>Eukaryota</taxon>
        <taxon>Fungi</taxon>
        <taxon>Dikarya</taxon>
        <taxon>Ascomycota</taxon>
        <taxon>Pezizomycotina</taxon>
        <taxon>Dothideomycetes</taxon>
        <taxon>Dothideomycetes incertae sedis</taxon>
        <taxon>Lineolatales</taxon>
        <taxon>Lineolataceae</taxon>
        <taxon>Lineolata</taxon>
    </lineage>
</organism>
<evidence type="ECO:0000313" key="2">
    <source>
        <dbReference type="Proteomes" id="UP000799766"/>
    </source>
</evidence>
<protein>
    <submittedName>
        <fullName evidence="1">Uncharacterized protein</fullName>
    </submittedName>
</protein>
<sequence length="56" mass="6308">MCSDAVTLPLWWMLCDEIQVVMELGFCLLTRAFLFEVIFLTASTTADYTAPSICRA</sequence>
<dbReference type="AlphaFoldDB" id="A0A6A6P7K7"/>
<proteinExistence type="predicted"/>
<name>A0A6A6P7K7_9PEZI</name>
<evidence type="ECO:0000313" key="1">
    <source>
        <dbReference type="EMBL" id="KAF2459854.1"/>
    </source>
</evidence>
<reference evidence="1" key="1">
    <citation type="journal article" date="2020" name="Stud. Mycol.">
        <title>101 Dothideomycetes genomes: a test case for predicting lifestyles and emergence of pathogens.</title>
        <authorList>
            <person name="Haridas S."/>
            <person name="Albert R."/>
            <person name="Binder M."/>
            <person name="Bloem J."/>
            <person name="Labutti K."/>
            <person name="Salamov A."/>
            <person name="Andreopoulos B."/>
            <person name="Baker S."/>
            <person name="Barry K."/>
            <person name="Bills G."/>
            <person name="Bluhm B."/>
            <person name="Cannon C."/>
            <person name="Castanera R."/>
            <person name="Culley D."/>
            <person name="Daum C."/>
            <person name="Ezra D."/>
            <person name="Gonzalez J."/>
            <person name="Henrissat B."/>
            <person name="Kuo A."/>
            <person name="Liang C."/>
            <person name="Lipzen A."/>
            <person name="Lutzoni F."/>
            <person name="Magnuson J."/>
            <person name="Mondo S."/>
            <person name="Nolan M."/>
            <person name="Ohm R."/>
            <person name="Pangilinan J."/>
            <person name="Park H.-J."/>
            <person name="Ramirez L."/>
            <person name="Alfaro M."/>
            <person name="Sun H."/>
            <person name="Tritt A."/>
            <person name="Yoshinaga Y."/>
            <person name="Zwiers L.-H."/>
            <person name="Turgeon B."/>
            <person name="Goodwin S."/>
            <person name="Spatafora J."/>
            <person name="Crous P."/>
            <person name="Grigoriev I."/>
        </authorList>
    </citation>
    <scope>NUCLEOTIDE SEQUENCE</scope>
    <source>
        <strain evidence="1">ATCC 16933</strain>
    </source>
</reference>